<dbReference type="FunFam" id="3.40.605.10:FF:000007">
    <property type="entry name" value="NAD/NADP-dependent betaine aldehyde dehydrogenase"/>
    <property type="match status" value="1"/>
</dbReference>
<evidence type="ECO:0000256" key="3">
    <source>
        <dbReference type="PROSITE-ProRule" id="PRU10007"/>
    </source>
</evidence>
<dbReference type="GO" id="GO:0016620">
    <property type="term" value="F:oxidoreductase activity, acting on the aldehyde or oxo group of donors, NAD or NADP as acceptor"/>
    <property type="evidence" value="ECO:0007669"/>
    <property type="project" value="InterPro"/>
</dbReference>
<proteinExistence type="inferred from homology"/>
<dbReference type="KEGG" id="cuh:BJN34_23740"/>
<dbReference type="InterPro" id="IPR015590">
    <property type="entry name" value="Aldehyde_DH_dom"/>
</dbReference>
<dbReference type="FunFam" id="3.40.605.10:FF:000026">
    <property type="entry name" value="Aldehyde dehydrogenase, putative"/>
    <property type="match status" value="1"/>
</dbReference>
<dbReference type="InterPro" id="IPR016163">
    <property type="entry name" value="Ald_DH_C"/>
</dbReference>
<dbReference type="PROSITE" id="PS00070">
    <property type="entry name" value="ALDEHYDE_DEHYDR_CYS"/>
    <property type="match status" value="1"/>
</dbReference>
<evidence type="ECO:0000256" key="1">
    <source>
        <dbReference type="ARBA" id="ARBA00009986"/>
    </source>
</evidence>
<keyword evidence="2 4" id="KW-0560">Oxidoreductase</keyword>
<dbReference type="InterPro" id="IPR029510">
    <property type="entry name" value="Ald_DH_CS_GLU"/>
</dbReference>
<name>A0A1U9UW05_CUPNE</name>
<feature type="domain" description="Aldehyde dehydrogenase" evidence="5">
    <location>
        <begin position="28"/>
        <end position="495"/>
    </location>
</feature>
<sequence>MDTRTDLLLAATRAFLQRPKRMLIDGQWLAAADGTVFATEDPAAQTTLAEVPTGKAADVDAAVQAARRAFEQGAWAAMRPSDRERLLLRLADLVEANADELAQIEALDNGKPASMARAVDVAGAAGFLRYMAGWATKLHGESLDVSVPLVREREFVAFTRQEAVGVVGAIIPWNFPLLMAAWKLGPALACGCTVVLKPAEETPLSALRLGELVMEAGYPAGVVNIVTGDGAHCGAALAAHPGVDKIAFTGSTEVGKLVGGAAMQRLARVTLELGGKSPVIMLDDMSPAAAAAGAAQAIFFNQGQVCTAGSRLYLPRKHFDATVEALAGIANGLRLGAGIEPDTTMGPLVSARQRQRVAHYVQAGVQDGAQLVCGGPAEMPRGHFFRPTVLARAPETASVVQEEIFGPVVVALPYDDIDEVVGRANGTPFGLAASVWSNDLSRVHRLVPRIKAGTVWVNCHNLLDNAMPFGGFKQSGLGREMGRAVFDHYTETKSVMIAV</sequence>
<dbReference type="OrthoDB" id="6187633at2"/>
<dbReference type="PANTHER" id="PTHR11699">
    <property type="entry name" value="ALDEHYDE DEHYDROGENASE-RELATED"/>
    <property type="match status" value="1"/>
</dbReference>
<comment type="similarity">
    <text evidence="1 4">Belongs to the aldehyde dehydrogenase family.</text>
</comment>
<evidence type="ECO:0000313" key="7">
    <source>
        <dbReference type="Proteomes" id="UP000189627"/>
    </source>
</evidence>
<evidence type="ECO:0000313" key="6">
    <source>
        <dbReference type="EMBL" id="AQV96878.1"/>
    </source>
</evidence>
<dbReference type="AlphaFoldDB" id="A0A1U9UW05"/>
<evidence type="ECO:0000256" key="4">
    <source>
        <dbReference type="RuleBase" id="RU003345"/>
    </source>
</evidence>
<organism evidence="6 7">
    <name type="scientific">Cupriavidus necator</name>
    <name type="common">Alcaligenes eutrophus</name>
    <name type="synonym">Ralstonia eutropha</name>
    <dbReference type="NCBI Taxonomy" id="106590"/>
    <lineage>
        <taxon>Bacteria</taxon>
        <taxon>Pseudomonadati</taxon>
        <taxon>Pseudomonadota</taxon>
        <taxon>Betaproteobacteria</taxon>
        <taxon>Burkholderiales</taxon>
        <taxon>Burkholderiaceae</taxon>
        <taxon>Cupriavidus</taxon>
    </lineage>
</organism>
<reference evidence="7" key="1">
    <citation type="submission" date="2017-02" db="EMBL/GenBank/DDBJ databases">
        <title>Complete genome sequence of Cupriavidus necator strain NH9, a 3-chlorobenzoate degrader.</title>
        <authorList>
            <person name="Moriuchi R."/>
            <person name="Dohra H."/>
            <person name="Ogawa N."/>
        </authorList>
    </citation>
    <scope>NUCLEOTIDE SEQUENCE [LARGE SCALE GENOMIC DNA]</scope>
    <source>
        <strain evidence="7">NH9</strain>
    </source>
</reference>
<dbReference type="PROSITE" id="PS00687">
    <property type="entry name" value="ALDEHYDE_DEHYDR_GLU"/>
    <property type="match status" value="1"/>
</dbReference>
<gene>
    <name evidence="6" type="ORF">BJN34_23740</name>
</gene>
<feature type="active site" evidence="3">
    <location>
        <position position="272"/>
    </location>
</feature>
<accession>A0A1U9UW05</accession>
<evidence type="ECO:0000256" key="2">
    <source>
        <dbReference type="ARBA" id="ARBA00023002"/>
    </source>
</evidence>
<dbReference type="InterPro" id="IPR016160">
    <property type="entry name" value="Ald_DH_CS_CYS"/>
</dbReference>
<dbReference type="InterPro" id="IPR016162">
    <property type="entry name" value="Ald_DH_N"/>
</dbReference>
<dbReference type="Gene3D" id="3.40.309.10">
    <property type="entry name" value="Aldehyde Dehydrogenase, Chain A, domain 2"/>
    <property type="match status" value="1"/>
</dbReference>
<dbReference type="InterPro" id="IPR016161">
    <property type="entry name" value="Ald_DH/histidinol_DH"/>
</dbReference>
<dbReference type="Proteomes" id="UP000189627">
    <property type="component" value="Chromosome 2"/>
</dbReference>
<dbReference type="RefSeq" id="WP_078199279.1">
    <property type="nucleotide sequence ID" value="NZ_CP017758.1"/>
</dbReference>
<dbReference type="Gene3D" id="3.40.605.10">
    <property type="entry name" value="Aldehyde Dehydrogenase, Chain A, domain 1"/>
    <property type="match status" value="1"/>
</dbReference>
<evidence type="ECO:0000259" key="5">
    <source>
        <dbReference type="Pfam" id="PF00171"/>
    </source>
</evidence>
<protein>
    <submittedName>
        <fullName evidence="6">Aldehyde dehydrogenase</fullName>
    </submittedName>
</protein>
<dbReference type="Pfam" id="PF00171">
    <property type="entry name" value="Aldedh"/>
    <property type="match status" value="1"/>
</dbReference>
<dbReference type="SUPFAM" id="SSF53720">
    <property type="entry name" value="ALDH-like"/>
    <property type="match status" value="1"/>
</dbReference>
<dbReference type="EMBL" id="CP017758">
    <property type="protein sequence ID" value="AQV96878.1"/>
    <property type="molecule type" value="Genomic_DNA"/>
</dbReference>
<dbReference type="FunFam" id="3.40.309.10:FF:000012">
    <property type="entry name" value="Betaine aldehyde dehydrogenase"/>
    <property type="match status" value="1"/>
</dbReference>